<dbReference type="RefSeq" id="WP_121698036.1">
    <property type="nucleotide sequence ID" value="NZ_JBCLPP010000022.1"/>
</dbReference>
<dbReference type="SUPFAM" id="SSF47598">
    <property type="entry name" value="Ribbon-helix-helix"/>
    <property type="match status" value="1"/>
</dbReference>
<gene>
    <name evidence="1" type="ORF">AAK873_08730</name>
</gene>
<protein>
    <submittedName>
        <fullName evidence="1">Toxin-antitoxin system protein</fullName>
    </submittedName>
</protein>
<reference evidence="1 2" key="1">
    <citation type="submission" date="2024-03" db="EMBL/GenBank/DDBJ databases">
        <title>Mouse gut bacterial collection (mGBC) of GemPharmatech.</title>
        <authorList>
            <person name="He Y."/>
            <person name="Dong L."/>
            <person name="Wu D."/>
            <person name="Gao X."/>
            <person name="Lin Z."/>
        </authorList>
    </citation>
    <scope>NUCLEOTIDE SEQUENCE [LARGE SCALE GENOMIC DNA]</scope>
    <source>
        <strain evidence="1 2">54-13</strain>
    </source>
</reference>
<keyword evidence="2" id="KW-1185">Reference proteome</keyword>
<evidence type="ECO:0000313" key="2">
    <source>
        <dbReference type="Proteomes" id="UP001565200"/>
    </source>
</evidence>
<dbReference type="Proteomes" id="UP001565200">
    <property type="component" value="Unassembled WGS sequence"/>
</dbReference>
<dbReference type="EMBL" id="JBCLPP010000022">
    <property type="protein sequence ID" value="MEY8245693.1"/>
    <property type="molecule type" value="Genomic_DNA"/>
</dbReference>
<sequence>MDVAIQKKNQSFRLSVDLIERLKELAKCQNRSLNNFVETLLIDAAYHTPNKATLKAMEEVRSGMLRDTPALDMSSIEAMEKSMGL</sequence>
<accession>A0ABV4CWD2</accession>
<comment type="caution">
    <text evidence="1">The sequence shown here is derived from an EMBL/GenBank/DDBJ whole genome shotgun (WGS) entry which is preliminary data.</text>
</comment>
<dbReference type="InterPro" id="IPR010985">
    <property type="entry name" value="Ribbon_hlx_hlx"/>
</dbReference>
<organism evidence="1 2">
    <name type="scientific">Heminiphilus faecis</name>
    <dbReference type="NCBI Taxonomy" id="2601703"/>
    <lineage>
        <taxon>Bacteria</taxon>
        <taxon>Pseudomonadati</taxon>
        <taxon>Bacteroidota</taxon>
        <taxon>Bacteroidia</taxon>
        <taxon>Bacteroidales</taxon>
        <taxon>Muribaculaceae</taxon>
        <taxon>Heminiphilus</taxon>
    </lineage>
</organism>
<name>A0ABV4CWD2_9BACT</name>
<proteinExistence type="predicted"/>
<evidence type="ECO:0000313" key="1">
    <source>
        <dbReference type="EMBL" id="MEY8245693.1"/>
    </source>
</evidence>